<feature type="coiled-coil region" evidence="7">
    <location>
        <begin position="487"/>
        <end position="514"/>
    </location>
</feature>
<dbReference type="SMART" id="SM00534">
    <property type="entry name" value="MUTSac"/>
    <property type="match status" value="1"/>
</dbReference>
<keyword evidence="10" id="KW-1185">Reference proteome</keyword>
<dbReference type="Proteomes" id="UP000813824">
    <property type="component" value="Unassembled WGS sequence"/>
</dbReference>
<comment type="similarity">
    <text evidence="1">Belongs to the DNA mismatch repair MutS family.</text>
</comment>
<evidence type="ECO:0000256" key="1">
    <source>
        <dbReference type="ARBA" id="ARBA00006271"/>
    </source>
</evidence>
<dbReference type="PANTHER" id="PTHR11361:SF34">
    <property type="entry name" value="DNA MISMATCH REPAIR PROTEIN MSH1, MITOCHONDRIAL"/>
    <property type="match status" value="1"/>
</dbReference>
<dbReference type="Gene3D" id="3.40.1170.10">
    <property type="entry name" value="DNA repair protein MutS, domain I"/>
    <property type="match status" value="1"/>
</dbReference>
<reference evidence="9" key="1">
    <citation type="journal article" date="2021" name="New Phytol.">
        <title>Evolutionary innovations through gain and loss of genes in the ectomycorrhizal Boletales.</title>
        <authorList>
            <person name="Wu G."/>
            <person name="Miyauchi S."/>
            <person name="Morin E."/>
            <person name="Kuo A."/>
            <person name="Drula E."/>
            <person name="Varga T."/>
            <person name="Kohler A."/>
            <person name="Feng B."/>
            <person name="Cao Y."/>
            <person name="Lipzen A."/>
            <person name="Daum C."/>
            <person name="Hundley H."/>
            <person name="Pangilinan J."/>
            <person name="Johnson J."/>
            <person name="Barry K."/>
            <person name="LaButti K."/>
            <person name="Ng V."/>
            <person name="Ahrendt S."/>
            <person name="Min B."/>
            <person name="Choi I.G."/>
            <person name="Park H."/>
            <person name="Plett J.M."/>
            <person name="Magnuson J."/>
            <person name="Spatafora J.W."/>
            <person name="Nagy L.G."/>
            <person name="Henrissat B."/>
            <person name="Grigoriev I.V."/>
            <person name="Yang Z.L."/>
            <person name="Xu J."/>
            <person name="Martin F.M."/>
        </authorList>
    </citation>
    <scope>NUCLEOTIDE SEQUENCE</scope>
    <source>
        <strain evidence="9">KKN 215</strain>
    </source>
</reference>
<dbReference type="InterPro" id="IPR000432">
    <property type="entry name" value="DNA_mismatch_repair_MutS_C"/>
</dbReference>
<proteinExistence type="inferred from homology"/>
<dbReference type="Pfam" id="PF00488">
    <property type="entry name" value="MutS_V"/>
    <property type="match status" value="1"/>
</dbReference>
<keyword evidence="3" id="KW-0227">DNA damage</keyword>
<dbReference type="InterPro" id="IPR036187">
    <property type="entry name" value="DNA_mismatch_repair_MutS_sf"/>
</dbReference>
<evidence type="ECO:0000256" key="2">
    <source>
        <dbReference type="ARBA" id="ARBA00022741"/>
    </source>
</evidence>
<dbReference type="AlphaFoldDB" id="A0A8K0XPX4"/>
<dbReference type="GO" id="GO:0043504">
    <property type="term" value="P:mitochondrial DNA repair"/>
    <property type="evidence" value="ECO:0007669"/>
    <property type="project" value="TreeGrafter"/>
</dbReference>
<dbReference type="PANTHER" id="PTHR11361">
    <property type="entry name" value="DNA MISMATCH REPAIR PROTEIN MUTS FAMILY MEMBER"/>
    <property type="match status" value="1"/>
</dbReference>
<evidence type="ECO:0000256" key="4">
    <source>
        <dbReference type="ARBA" id="ARBA00022840"/>
    </source>
</evidence>
<dbReference type="InterPro" id="IPR007695">
    <property type="entry name" value="DNA_mismatch_repair_MutS-lik_N"/>
</dbReference>
<dbReference type="InterPro" id="IPR017261">
    <property type="entry name" value="DNA_mismatch_repair_MutS/MSH"/>
</dbReference>
<dbReference type="InterPro" id="IPR027417">
    <property type="entry name" value="P-loop_NTPase"/>
</dbReference>
<dbReference type="Pfam" id="PF05188">
    <property type="entry name" value="MutS_II"/>
    <property type="match status" value="1"/>
</dbReference>
<evidence type="ECO:0000259" key="8">
    <source>
        <dbReference type="PROSITE" id="PS00486"/>
    </source>
</evidence>
<dbReference type="InterPro" id="IPR007860">
    <property type="entry name" value="DNA_mmatch_repair_MutS_con_dom"/>
</dbReference>
<dbReference type="Gene3D" id="3.30.420.110">
    <property type="entry name" value="MutS, connector domain"/>
    <property type="match status" value="1"/>
</dbReference>
<dbReference type="Pfam" id="PF05192">
    <property type="entry name" value="MutS_III"/>
    <property type="match status" value="1"/>
</dbReference>
<dbReference type="GO" id="GO:0005739">
    <property type="term" value="C:mitochondrion"/>
    <property type="evidence" value="ECO:0007669"/>
    <property type="project" value="TreeGrafter"/>
</dbReference>
<dbReference type="SUPFAM" id="SSF53150">
    <property type="entry name" value="DNA repair protein MutS, domain II"/>
    <property type="match status" value="1"/>
</dbReference>
<organism evidence="9 10">
    <name type="scientific">Cristinia sonorae</name>
    <dbReference type="NCBI Taxonomy" id="1940300"/>
    <lineage>
        <taxon>Eukaryota</taxon>
        <taxon>Fungi</taxon>
        <taxon>Dikarya</taxon>
        <taxon>Basidiomycota</taxon>
        <taxon>Agaricomycotina</taxon>
        <taxon>Agaricomycetes</taxon>
        <taxon>Agaricomycetidae</taxon>
        <taxon>Agaricales</taxon>
        <taxon>Pleurotineae</taxon>
        <taxon>Stephanosporaceae</taxon>
        <taxon>Cristinia</taxon>
    </lineage>
</organism>
<keyword evidence="4" id="KW-0067">ATP-binding</keyword>
<keyword evidence="6" id="KW-0234">DNA repair</keyword>
<dbReference type="GO" id="GO:0140664">
    <property type="term" value="F:ATP-dependent DNA damage sensor activity"/>
    <property type="evidence" value="ECO:0007669"/>
    <property type="project" value="InterPro"/>
</dbReference>
<dbReference type="GO" id="GO:0005524">
    <property type="term" value="F:ATP binding"/>
    <property type="evidence" value="ECO:0007669"/>
    <property type="project" value="UniProtKB-KW"/>
</dbReference>
<accession>A0A8K0XPX4</accession>
<dbReference type="FunFam" id="3.40.50.300:FF:001238">
    <property type="entry name" value="DNA mismatch repair protein"/>
    <property type="match status" value="1"/>
</dbReference>
<gene>
    <name evidence="9" type="ORF">BXZ70DRAFT_1000292</name>
</gene>
<keyword evidence="5" id="KW-0238">DNA-binding</keyword>
<dbReference type="InterPro" id="IPR036678">
    <property type="entry name" value="MutS_con_dom_sf"/>
</dbReference>
<dbReference type="SUPFAM" id="SSF55271">
    <property type="entry name" value="DNA repair protein MutS, domain I"/>
    <property type="match status" value="1"/>
</dbReference>
<evidence type="ECO:0000313" key="9">
    <source>
        <dbReference type="EMBL" id="KAH8100583.1"/>
    </source>
</evidence>
<name>A0A8K0XPX4_9AGAR</name>
<dbReference type="InterPro" id="IPR007696">
    <property type="entry name" value="DNA_mismatch_repair_MutS_core"/>
</dbReference>
<comment type="caution">
    <text evidence="9">The sequence shown here is derived from an EMBL/GenBank/DDBJ whole genome shotgun (WGS) entry which is preliminary data.</text>
</comment>
<keyword evidence="7" id="KW-0175">Coiled coil</keyword>
<dbReference type="GO" id="GO:0005634">
    <property type="term" value="C:nucleus"/>
    <property type="evidence" value="ECO:0007669"/>
    <property type="project" value="TreeGrafter"/>
</dbReference>
<sequence>MQVYSYRFPAKVRTNNTPLANEILANLARFPHCILLTRVGQFYESYFEQAADVARLLNIKLTTKSWGGGRVPMCGFPLIHLDKYLKVLVQQQKRFVAICEEFMRDPTLGPKGGFDRRVTRIVTPGTLIDEPFINPYENNYLLAVAQDVSDDRSVGLAWIDVSTGDFFTLQTPPDGLLDHLVRINPKEVVLERSRKESGHHLLQTLAEENFPMSYISTEVVTPANRVLEEKAGALSDLQQHPSPQSLTAVEVAAMQILTSFMREHLREHMPVLMAPRREDLMPRMQIDSHTIKALEIRETVAEGGTTGSLLSVIRKTVTTGGTRLLTRWLCSPSTSITEINSRQSLVAFFKSRPHLRADLVQSLYEVQDVTRVIQKFLLGRGDLDDLVSVQRTIGRWDAVRRRVDLEWDAELQERDIVNDQDWKCLHSLLSRLSDLHALAERIATVVVRRSNVSDNNISSDSETEVAATVSPYGAGEWSIRPQFSVTLEGLHETLNSLTLRRDKLEHELQAEYNAPSLTLRTSPQHGFFVHVGRAKRDCKKLKSNPSSFSLLTESASTCSFIFQEWSVLGANILNTTVAIQSAEREALGVLRNEVNAYSTELRRSSSVIDELDVALAFANVAEEHNFVRPIMRDDTSYQVKSGRHPTVELGLLGSGRVFTPNTVSLTSDGPIHVITGPNMAGKSTLLRQTALIAILAQTGSFVPAESAELGIVDRVFSRIGAKDDLFRDRSTFMVEMLETADILRRATPKSLVIMDEVGRGTTVVDGVAIAFATIHHLLTVNGCRVMFATHFHELSDMLGYSDEHKGSGAFERVKFYCTDIDEASDGYFAYSHRLRPGINRDSHGLKVAQLAGMPASAMQVASNAVSWFKQRSLSEGDRVQLRGLGDSLISK</sequence>
<dbReference type="Pfam" id="PF01624">
    <property type="entry name" value="MutS_I"/>
    <property type="match status" value="1"/>
</dbReference>
<dbReference type="SUPFAM" id="SSF48334">
    <property type="entry name" value="DNA repair protein MutS, domain III"/>
    <property type="match status" value="1"/>
</dbReference>
<dbReference type="GO" id="GO:0030983">
    <property type="term" value="F:mismatched DNA binding"/>
    <property type="evidence" value="ECO:0007669"/>
    <property type="project" value="InterPro"/>
</dbReference>
<evidence type="ECO:0000256" key="6">
    <source>
        <dbReference type="ARBA" id="ARBA00023204"/>
    </source>
</evidence>
<dbReference type="Gene3D" id="3.40.50.300">
    <property type="entry name" value="P-loop containing nucleotide triphosphate hydrolases"/>
    <property type="match status" value="1"/>
</dbReference>
<dbReference type="NCBIfam" id="NF003810">
    <property type="entry name" value="PRK05399.1"/>
    <property type="match status" value="1"/>
</dbReference>
<evidence type="ECO:0000313" key="10">
    <source>
        <dbReference type="Proteomes" id="UP000813824"/>
    </source>
</evidence>
<dbReference type="PIRSF" id="PIRSF037677">
    <property type="entry name" value="DNA_mis_repair_Msh6"/>
    <property type="match status" value="1"/>
</dbReference>
<evidence type="ECO:0000256" key="7">
    <source>
        <dbReference type="SAM" id="Coils"/>
    </source>
</evidence>
<evidence type="ECO:0000256" key="3">
    <source>
        <dbReference type="ARBA" id="ARBA00022763"/>
    </source>
</evidence>
<dbReference type="OrthoDB" id="2534523at2759"/>
<evidence type="ECO:0000256" key="5">
    <source>
        <dbReference type="ARBA" id="ARBA00023125"/>
    </source>
</evidence>
<keyword evidence="2" id="KW-0547">Nucleotide-binding</keyword>
<dbReference type="Gene3D" id="1.10.1420.10">
    <property type="match status" value="2"/>
</dbReference>
<feature type="domain" description="DNA mismatch repair proteins mutS family" evidence="8">
    <location>
        <begin position="750"/>
        <end position="766"/>
    </location>
</feature>
<protein>
    <submittedName>
        <fullName evidence="9">Muts domain V-domain-containing protein</fullName>
    </submittedName>
</protein>
<dbReference type="InterPro" id="IPR045076">
    <property type="entry name" value="MutS"/>
</dbReference>
<dbReference type="SMART" id="SM00533">
    <property type="entry name" value="MUTSd"/>
    <property type="match status" value="1"/>
</dbReference>
<dbReference type="InterPro" id="IPR016151">
    <property type="entry name" value="DNA_mismatch_repair_MutS_N"/>
</dbReference>
<dbReference type="EMBL" id="JAEVFJ010000015">
    <property type="protein sequence ID" value="KAH8100583.1"/>
    <property type="molecule type" value="Genomic_DNA"/>
</dbReference>
<dbReference type="SUPFAM" id="SSF52540">
    <property type="entry name" value="P-loop containing nucleoside triphosphate hydrolases"/>
    <property type="match status" value="1"/>
</dbReference>
<dbReference type="GO" id="GO:0006298">
    <property type="term" value="P:mismatch repair"/>
    <property type="evidence" value="ECO:0007669"/>
    <property type="project" value="InterPro"/>
</dbReference>
<dbReference type="PROSITE" id="PS00486">
    <property type="entry name" value="DNA_MISMATCH_REPAIR_2"/>
    <property type="match status" value="1"/>
</dbReference>